<feature type="transmembrane region" description="Helical" evidence="1">
    <location>
        <begin position="238"/>
        <end position="255"/>
    </location>
</feature>
<reference evidence="3 4" key="1">
    <citation type="journal article" date="2013" name="Genome Biol.">
        <title>Genome of Acanthamoeba castellanii highlights extensive lateral gene transfer and early evolution of tyrosine kinase signaling.</title>
        <authorList>
            <person name="Clarke M."/>
            <person name="Lohan A.J."/>
            <person name="Liu B."/>
            <person name="Lagkouvardos I."/>
            <person name="Roy S."/>
            <person name="Zafar N."/>
            <person name="Bertelli C."/>
            <person name="Schilde C."/>
            <person name="Kianianmomeni A."/>
            <person name="Burglin T.R."/>
            <person name="Frech C."/>
            <person name="Turcotte B."/>
            <person name="Kopec K.O."/>
            <person name="Synnott J.M."/>
            <person name="Choo C."/>
            <person name="Paponov I."/>
            <person name="Finkler A."/>
            <person name="Soon Heng Tan C."/>
            <person name="Hutchins A.P."/>
            <person name="Weinmeier T."/>
            <person name="Rattei T."/>
            <person name="Chu J.S."/>
            <person name="Gimenez G."/>
            <person name="Irimia M."/>
            <person name="Rigden D.J."/>
            <person name="Fitzpatrick D.A."/>
            <person name="Lorenzo-Morales J."/>
            <person name="Bateman A."/>
            <person name="Chiu C.H."/>
            <person name="Tang P."/>
            <person name="Hegemann P."/>
            <person name="Fromm H."/>
            <person name="Raoult D."/>
            <person name="Greub G."/>
            <person name="Miranda-Saavedra D."/>
            <person name="Chen N."/>
            <person name="Nash P."/>
            <person name="Ginger M.L."/>
            <person name="Horn M."/>
            <person name="Schaap P."/>
            <person name="Caler L."/>
            <person name="Loftus B."/>
        </authorList>
    </citation>
    <scope>NUCLEOTIDE SEQUENCE [LARGE SCALE GENOMIC DNA]</scope>
    <source>
        <strain evidence="3 4">Neff</strain>
    </source>
</reference>
<gene>
    <name evidence="3" type="ORF">ACA1_095290</name>
</gene>
<dbReference type="InterPro" id="IPR022703">
    <property type="entry name" value="DUF3533"/>
</dbReference>
<dbReference type="STRING" id="1257118.L8GJ71"/>
<keyword evidence="1" id="KW-0812">Transmembrane</keyword>
<proteinExistence type="predicted"/>
<dbReference type="GO" id="GO:0016020">
    <property type="term" value="C:membrane"/>
    <property type="evidence" value="ECO:0007669"/>
    <property type="project" value="TreeGrafter"/>
</dbReference>
<name>L8GJ71_ACACF</name>
<evidence type="ECO:0000313" key="4">
    <source>
        <dbReference type="Proteomes" id="UP000011083"/>
    </source>
</evidence>
<dbReference type="VEuPathDB" id="AmoebaDB:ACA1_095290"/>
<feature type="domain" description="DUF3533" evidence="2">
    <location>
        <begin position="200"/>
        <end position="334"/>
    </location>
</feature>
<dbReference type="RefSeq" id="XP_004334912.1">
    <property type="nucleotide sequence ID" value="XM_004334864.1"/>
</dbReference>
<dbReference type="KEGG" id="acan:ACA1_095290"/>
<feature type="transmembrane region" description="Helical" evidence="1">
    <location>
        <begin position="328"/>
        <end position="347"/>
    </location>
</feature>
<keyword evidence="1" id="KW-1133">Transmembrane helix</keyword>
<evidence type="ECO:0000256" key="1">
    <source>
        <dbReference type="SAM" id="Phobius"/>
    </source>
</evidence>
<dbReference type="PANTHER" id="PTHR34814:SF1">
    <property type="entry name" value="NITROSOGUANIDINE RESISTANCE PROTEIN SNG1"/>
    <property type="match status" value="1"/>
</dbReference>
<dbReference type="OrthoDB" id="538718at2759"/>
<evidence type="ECO:0000313" key="3">
    <source>
        <dbReference type="EMBL" id="ELR12899.1"/>
    </source>
</evidence>
<protein>
    <submittedName>
        <fullName evidence="3">Biotin-acetyl-CoA-carboxylase ligase</fullName>
    </submittedName>
</protein>
<dbReference type="EMBL" id="KB008103">
    <property type="protein sequence ID" value="ELR12899.1"/>
    <property type="molecule type" value="Genomic_DNA"/>
</dbReference>
<evidence type="ECO:0000259" key="2">
    <source>
        <dbReference type="Pfam" id="PF12051"/>
    </source>
</evidence>
<keyword evidence="3" id="KW-0436">Ligase</keyword>
<keyword evidence="1" id="KW-0472">Membrane</keyword>
<dbReference type="AlphaFoldDB" id="L8GJ71"/>
<dbReference type="GO" id="GO:0016874">
    <property type="term" value="F:ligase activity"/>
    <property type="evidence" value="ECO:0007669"/>
    <property type="project" value="UniProtKB-KW"/>
</dbReference>
<organism evidence="3 4">
    <name type="scientific">Acanthamoeba castellanii (strain ATCC 30010 / Neff)</name>
    <dbReference type="NCBI Taxonomy" id="1257118"/>
    <lineage>
        <taxon>Eukaryota</taxon>
        <taxon>Amoebozoa</taxon>
        <taxon>Discosea</taxon>
        <taxon>Longamoebia</taxon>
        <taxon>Centramoebida</taxon>
        <taxon>Acanthamoebidae</taxon>
        <taxon>Acanthamoeba</taxon>
    </lineage>
</organism>
<dbReference type="Pfam" id="PF12051">
    <property type="entry name" value="DUF3533"/>
    <property type="match status" value="1"/>
</dbReference>
<dbReference type="Proteomes" id="UP000011083">
    <property type="component" value="Unassembled WGS sequence"/>
</dbReference>
<keyword evidence="4" id="KW-1185">Reference proteome</keyword>
<accession>L8GJ71</accession>
<feature type="transmembrane region" description="Helical" evidence="1">
    <location>
        <begin position="204"/>
        <end position="226"/>
    </location>
</feature>
<sequence>MLRALWNPAAHTNNLQILLLNDDTGFNFSSAAFAGSGLVDNTTLALLRDFPTISAGALITQELLTNPATADILDWKVQSPDLVDREKLEDCIEHGCAWGALYIPPDFSSTMFEAFGPINITELTQRLFFPDGAYAAYSNPIYFIYDEGRNYATLSIVVKIMDKIFRSVSSGISQKLLTTSLGPILLSTRAQFMVVAAYNHVLRALWAMVFAINQSLLITCVVAAVAGDASEDVFQHNFMAYWMWLFYVSICFIFMNATLAGILGITAFQLASTFMLILQLTSGGAMLSEYLMNEFYLIGHGLPFYYAVRGARTILFGSLENKMEENGLVIFGWAFGCLLASFLLSLLRMEKRWIRWQKNERVVGQILQSTVGSNATNFVVPPA</sequence>
<dbReference type="PANTHER" id="PTHR34814">
    <property type="entry name" value="NITROSOGUANIDINE RESISTANCE PROTEIN SNG1"/>
    <property type="match status" value="1"/>
</dbReference>
<dbReference type="GeneID" id="14913547"/>
<dbReference type="InterPro" id="IPR053001">
    <property type="entry name" value="MNNG_permease-like"/>
</dbReference>